<accession>A0A090AJN9</accession>
<keyword evidence="1" id="KW-1133">Transmembrane helix</keyword>
<keyword evidence="1" id="KW-0812">Transmembrane</keyword>
<sequence>MRKNNTRQQGFTLLEVIVAMAIVGMALGTILGLLAGSKRLAFKATDDIERTLFLRSAINAAQVLKEPEYPELPSQYKKNLTISIGEPLEKPEQQTKPMQLALEPYTLRDEEKGIELSTVRLIKRDTAQ</sequence>
<keyword evidence="3" id="KW-1185">Reference proteome</keyword>
<gene>
    <name evidence="2" type="ORF">THII_0858</name>
</gene>
<reference evidence="2 3" key="1">
    <citation type="journal article" date="2014" name="ISME J.">
        <title>Ecophysiology of Thioploca ingrica as revealed by the complete genome sequence supplemented with proteomic evidence.</title>
        <authorList>
            <person name="Kojima H."/>
            <person name="Ogura Y."/>
            <person name="Yamamoto N."/>
            <person name="Togashi T."/>
            <person name="Mori H."/>
            <person name="Watanabe T."/>
            <person name="Nemoto F."/>
            <person name="Kurokawa K."/>
            <person name="Hayashi T."/>
            <person name="Fukui M."/>
        </authorList>
    </citation>
    <scope>NUCLEOTIDE SEQUENCE [LARGE SCALE GENOMIC DNA]</scope>
</reference>
<evidence type="ECO:0000256" key="1">
    <source>
        <dbReference type="SAM" id="Phobius"/>
    </source>
</evidence>
<protein>
    <submittedName>
        <fullName evidence="2">Prepilin-type N-terminal cleavage/methylation domain-containing protein</fullName>
    </submittedName>
</protein>
<keyword evidence="1" id="KW-0472">Membrane</keyword>
<dbReference type="OrthoDB" id="5625445at2"/>
<dbReference type="NCBIfam" id="TIGR02532">
    <property type="entry name" value="IV_pilin_GFxxxE"/>
    <property type="match status" value="1"/>
</dbReference>
<dbReference type="EMBL" id="AP014633">
    <property type="protein sequence ID" value="BAP55155.1"/>
    <property type="molecule type" value="Genomic_DNA"/>
</dbReference>
<dbReference type="Proteomes" id="UP000031623">
    <property type="component" value="Chromosome"/>
</dbReference>
<evidence type="ECO:0000313" key="3">
    <source>
        <dbReference type="Proteomes" id="UP000031623"/>
    </source>
</evidence>
<organism evidence="2 3">
    <name type="scientific">Thioploca ingrica</name>
    <dbReference type="NCBI Taxonomy" id="40754"/>
    <lineage>
        <taxon>Bacteria</taxon>
        <taxon>Pseudomonadati</taxon>
        <taxon>Pseudomonadota</taxon>
        <taxon>Gammaproteobacteria</taxon>
        <taxon>Thiotrichales</taxon>
        <taxon>Thiotrichaceae</taxon>
        <taxon>Thioploca</taxon>
    </lineage>
</organism>
<evidence type="ECO:0000313" key="2">
    <source>
        <dbReference type="EMBL" id="BAP55155.1"/>
    </source>
</evidence>
<dbReference type="PROSITE" id="PS00409">
    <property type="entry name" value="PROKAR_NTER_METHYL"/>
    <property type="match status" value="1"/>
</dbReference>
<proteinExistence type="predicted"/>
<name>A0A090AJN9_9GAMM</name>
<dbReference type="Pfam" id="PF07963">
    <property type="entry name" value="N_methyl"/>
    <property type="match status" value="1"/>
</dbReference>
<dbReference type="AlphaFoldDB" id="A0A090AJN9"/>
<dbReference type="HOGENOM" id="CLU_1955312_0_0_6"/>
<dbReference type="InterPro" id="IPR012902">
    <property type="entry name" value="N_methyl_site"/>
</dbReference>
<dbReference type="KEGG" id="tig:THII_0858"/>
<dbReference type="STRING" id="40754.THII_0858"/>
<feature type="transmembrane region" description="Helical" evidence="1">
    <location>
        <begin position="12"/>
        <end position="35"/>
    </location>
</feature>